<evidence type="ECO:0000256" key="6">
    <source>
        <dbReference type="SAM" id="Phobius"/>
    </source>
</evidence>
<gene>
    <name evidence="8" type="ORF">BGZ99_001721</name>
</gene>
<feature type="transmembrane region" description="Helical" evidence="6">
    <location>
        <begin position="135"/>
        <end position="156"/>
    </location>
</feature>
<name>A0A9P6RR86_9FUNG</name>
<dbReference type="PANTHER" id="PTHR14624:SF0">
    <property type="entry name" value="POLYPRENOL REDUCTASE"/>
    <property type="match status" value="1"/>
</dbReference>
<evidence type="ECO:0000313" key="8">
    <source>
        <dbReference type="EMBL" id="KAG0324526.1"/>
    </source>
</evidence>
<dbReference type="Proteomes" id="UP000738325">
    <property type="component" value="Unassembled WGS sequence"/>
</dbReference>
<dbReference type="GO" id="GO:0016095">
    <property type="term" value="P:polyprenol catabolic process"/>
    <property type="evidence" value="ECO:0007669"/>
    <property type="project" value="TreeGrafter"/>
</dbReference>
<evidence type="ECO:0000259" key="7">
    <source>
        <dbReference type="Pfam" id="PF02544"/>
    </source>
</evidence>
<dbReference type="Pfam" id="PF02544">
    <property type="entry name" value="Steroid_dh"/>
    <property type="match status" value="1"/>
</dbReference>
<keyword evidence="2 6" id="KW-0812">Transmembrane</keyword>
<feature type="transmembrane region" description="Helical" evidence="6">
    <location>
        <begin position="255"/>
        <end position="276"/>
    </location>
</feature>
<dbReference type="PANTHER" id="PTHR14624">
    <property type="entry name" value="DFG10 PROTEIN"/>
    <property type="match status" value="1"/>
</dbReference>
<dbReference type="GO" id="GO:0003865">
    <property type="term" value="F:3-oxo-5-alpha-steroid 4-dehydrogenase activity"/>
    <property type="evidence" value="ECO:0007669"/>
    <property type="project" value="TreeGrafter"/>
</dbReference>
<protein>
    <recommendedName>
        <fullName evidence="7">3-oxo-5-alpha-steroid 4-dehydrogenase C-terminal domain-containing protein</fullName>
    </recommendedName>
</protein>
<feature type="region of interest" description="Disordered" evidence="5">
    <location>
        <begin position="57"/>
        <end position="85"/>
    </location>
</feature>
<dbReference type="OrthoDB" id="541710at2759"/>
<evidence type="ECO:0000256" key="3">
    <source>
        <dbReference type="ARBA" id="ARBA00022989"/>
    </source>
</evidence>
<comment type="subcellular location">
    <subcellularLocation>
        <location evidence="1">Endomembrane system</location>
        <topology evidence="1">Multi-pass membrane protein</topology>
    </subcellularLocation>
</comment>
<accession>A0A9P6RR86</accession>
<evidence type="ECO:0000256" key="5">
    <source>
        <dbReference type="SAM" id="MobiDB-lite"/>
    </source>
</evidence>
<evidence type="ECO:0000313" key="9">
    <source>
        <dbReference type="Proteomes" id="UP000738325"/>
    </source>
</evidence>
<keyword evidence="9" id="KW-1185">Reference proteome</keyword>
<evidence type="ECO:0000256" key="1">
    <source>
        <dbReference type="ARBA" id="ARBA00004127"/>
    </source>
</evidence>
<keyword evidence="4 6" id="KW-0472">Membrane</keyword>
<dbReference type="GO" id="GO:0005783">
    <property type="term" value="C:endoplasmic reticulum"/>
    <property type="evidence" value="ECO:0007669"/>
    <property type="project" value="TreeGrafter"/>
</dbReference>
<keyword evidence="3 6" id="KW-1133">Transmembrane helix</keyword>
<feature type="domain" description="3-oxo-5-alpha-steroid 4-dehydrogenase C-terminal" evidence="7">
    <location>
        <begin position="267"/>
        <end position="417"/>
    </location>
</feature>
<dbReference type="EMBL" id="JAAAIP010000145">
    <property type="protein sequence ID" value="KAG0324526.1"/>
    <property type="molecule type" value="Genomic_DNA"/>
</dbReference>
<sequence length="417" mass="46974">MVSNPSWIPLGLAAWMPSFAQLIQIYFTLITTLAVLAATLPPLRDSILSYGKLDHLTPSPSSSKADDSAAASASPSRLQQERTKAAPTRHGAFFELLRSLKVPKVWFAHFYVFATLWMLYLSLDLILYTSSSSPLSSVLPTVLISTHPYWSFLTFLNHLSIMPTHPSLSIALHNDWTPPPHVILLMACYLCQTIRRWYESWYVERPSPTARLHVGHYIIGISFYAAMAPALWVDWYEARVFAGSSASPQQNHKSVAAMVAAVGTKGWIGLLLYLWASWHQHRCHVILANLRKHPSKELRNDEDGHSHRPAQSEYKVPFGDWFEYLVTPHYSAEMVIYLGFYLMASSSSLPAASPSSSLTPTTMLLALFWVVVNLGIVARESDQWYRSRFGEHYAGAITTSTGQTVWKRRSVLIPFVY</sequence>
<proteinExistence type="predicted"/>
<feature type="transmembrane region" description="Helical" evidence="6">
    <location>
        <begin position="358"/>
        <end position="378"/>
    </location>
</feature>
<organism evidence="8 9">
    <name type="scientific">Dissophora globulifera</name>
    <dbReference type="NCBI Taxonomy" id="979702"/>
    <lineage>
        <taxon>Eukaryota</taxon>
        <taxon>Fungi</taxon>
        <taxon>Fungi incertae sedis</taxon>
        <taxon>Mucoromycota</taxon>
        <taxon>Mortierellomycotina</taxon>
        <taxon>Mortierellomycetes</taxon>
        <taxon>Mortierellales</taxon>
        <taxon>Mortierellaceae</taxon>
        <taxon>Dissophora</taxon>
    </lineage>
</organism>
<dbReference type="PROSITE" id="PS50244">
    <property type="entry name" value="S5A_REDUCTASE"/>
    <property type="match status" value="1"/>
</dbReference>
<evidence type="ECO:0000256" key="4">
    <source>
        <dbReference type="ARBA" id="ARBA00023136"/>
    </source>
</evidence>
<reference evidence="8" key="1">
    <citation type="journal article" date="2020" name="Fungal Divers.">
        <title>Resolving the Mortierellaceae phylogeny through synthesis of multi-gene phylogenetics and phylogenomics.</title>
        <authorList>
            <person name="Vandepol N."/>
            <person name="Liber J."/>
            <person name="Desiro A."/>
            <person name="Na H."/>
            <person name="Kennedy M."/>
            <person name="Barry K."/>
            <person name="Grigoriev I.V."/>
            <person name="Miller A.N."/>
            <person name="O'Donnell K."/>
            <person name="Stajich J.E."/>
            <person name="Bonito G."/>
        </authorList>
    </citation>
    <scope>NUCLEOTIDE SEQUENCE</scope>
    <source>
        <strain evidence="8">REB-010B</strain>
    </source>
</reference>
<dbReference type="GO" id="GO:0006488">
    <property type="term" value="P:dolichol-linked oligosaccharide biosynthetic process"/>
    <property type="evidence" value="ECO:0007669"/>
    <property type="project" value="InterPro"/>
</dbReference>
<comment type="caution">
    <text evidence="8">The sequence shown here is derived from an EMBL/GenBank/DDBJ whole genome shotgun (WGS) entry which is preliminary data.</text>
</comment>
<evidence type="ECO:0000256" key="2">
    <source>
        <dbReference type="ARBA" id="ARBA00022692"/>
    </source>
</evidence>
<feature type="transmembrane region" description="Helical" evidence="6">
    <location>
        <begin position="20"/>
        <end position="40"/>
    </location>
</feature>
<feature type="transmembrane region" description="Helical" evidence="6">
    <location>
        <begin position="214"/>
        <end position="235"/>
    </location>
</feature>
<dbReference type="InterPro" id="IPR039698">
    <property type="entry name" value="Dfg10/SRD5A3"/>
</dbReference>
<feature type="compositionally biased region" description="Low complexity" evidence="5">
    <location>
        <begin position="58"/>
        <end position="76"/>
    </location>
</feature>
<dbReference type="InterPro" id="IPR001104">
    <property type="entry name" value="3-oxo-5_a-steroid_4-DH_C"/>
</dbReference>
<dbReference type="AlphaFoldDB" id="A0A9P6RR86"/>
<feature type="transmembrane region" description="Helical" evidence="6">
    <location>
        <begin position="105"/>
        <end position="123"/>
    </location>
</feature>